<keyword evidence="1" id="KW-0472">Membrane</keyword>
<evidence type="ECO:0000313" key="2">
    <source>
        <dbReference type="EMBL" id="SDM69036.1"/>
    </source>
</evidence>
<keyword evidence="1" id="KW-1133">Transmembrane helix</keyword>
<evidence type="ECO:0000256" key="1">
    <source>
        <dbReference type="SAM" id="Phobius"/>
    </source>
</evidence>
<dbReference type="SUPFAM" id="SSF47874">
    <property type="entry name" value="Annexin"/>
    <property type="match status" value="1"/>
</dbReference>
<keyword evidence="1" id="KW-0812">Transmembrane</keyword>
<dbReference type="EMBL" id="FNFO01000019">
    <property type="protein sequence ID" value="SDM69036.1"/>
    <property type="molecule type" value="Genomic_DNA"/>
</dbReference>
<dbReference type="GO" id="GO:0005544">
    <property type="term" value="F:calcium-dependent phospholipid binding"/>
    <property type="evidence" value="ECO:0007669"/>
    <property type="project" value="InterPro"/>
</dbReference>
<dbReference type="InterPro" id="IPR037104">
    <property type="entry name" value="Annexin_sf"/>
</dbReference>
<dbReference type="RefSeq" id="WP_089688646.1">
    <property type="nucleotide sequence ID" value="NZ_FNFO01000019.1"/>
</dbReference>
<gene>
    <name evidence="2" type="ORF">SAMN05421823_11966</name>
</gene>
<proteinExistence type="predicted"/>
<organism evidence="2 3">
    <name type="scientific">Catalinimonas alkaloidigena</name>
    <dbReference type="NCBI Taxonomy" id="1075417"/>
    <lineage>
        <taxon>Bacteria</taxon>
        <taxon>Pseudomonadati</taxon>
        <taxon>Bacteroidota</taxon>
        <taxon>Cytophagia</taxon>
        <taxon>Cytophagales</taxon>
        <taxon>Catalimonadaceae</taxon>
        <taxon>Catalinimonas</taxon>
    </lineage>
</organism>
<sequence length="149" mass="16566">MKLKLPQIPKKMVLPVTVVVLVVVLVLVYLSIRTRQRKKKEVDLIRTIISTGVGQDGKDLGSVLVGVKPAANFDPRPAAEQIYGAKGFFNDDEEAVYEALGGLYREQIAAVNTYFVQRYGLTLDAFLKSFLSGTEYQRVQSILDHSYSA</sequence>
<evidence type="ECO:0000313" key="3">
    <source>
        <dbReference type="Proteomes" id="UP000198510"/>
    </source>
</evidence>
<keyword evidence="3" id="KW-1185">Reference proteome</keyword>
<name>A0A1G9VAF3_9BACT</name>
<dbReference type="STRING" id="1075417.SAMN05421823_11966"/>
<dbReference type="AlphaFoldDB" id="A0A1G9VAF3"/>
<evidence type="ECO:0008006" key="4">
    <source>
        <dbReference type="Google" id="ProtNLM"/>
    </source>
</evidence>
<protein>
    <recommendedName>
        <fullName evidence="4">Annexin</fullName>
    </recommendedName>
</protein>
<accession>A0A1G9VAF3</accession>
<dbReference type="Proteomes" id="UP000198510">
    <property type="component" value="Unassembled WGS sequence"/>
</dbReference>
<reference evidence="2 3" key="1">
    <citation type="submission" date="2016-10" db="EMBL/GenBank/DDBJ databases">
        <authorList>
            <person name="de Groot N.N."/>
        </authorList>
    </citation>
    <scope>NUCLEOTIDE SEQUENCE [LARGE SCALE GENOMIC DNA]</scope>
    <source>
        <strain evidence="2 3">DSM 25186</strain>
    </source>
</reference>
<dbReference type="Gene3D" id="1.10.220.10">
    <property type="entry name" value="Annexin"/>
    <property type="match status" value="1"/>
</dbReference>
<dbReference type="GO" id="GO:0005509">
    <property type="term" value="F:calcium ion binding"/>
    <property type="evidence" value="ECO:0007669"/>
    <property type="project" value="InterPro"/>
</dbReference>
<feature type="transmembrane region" description="Helical" evidence="1">
    <location>
        <begin position="12"/>
        <end position="32"/>
    </location>
</feature>